<reference evidence="2" key="1">
    <citation type="submission" date="2016-10" db="EMBL/GenBank/DDBJ databases">
        <authorList>
            <person name="Varghese N."/>
            <person name="Submissions S."/>
        </authorList>
    </citation>
    <scope>NUCLEOTIDE SEQUENCE [LARGE SCALE GENOMIC DNA]</scope>
    <source>
        <strain evidence="2">CGMCC 1.10971</strain>
    </source>
</reference>
<evidence type="ECO:0000313" key="2">
    <source>
        <dbReference type="Proteomes" id="UP000198623"/>
    </source>
</evidence>
<dbReference type="EMBL" id="FOOU01000006">
    <property type="protein sequence ID" value="SFG40465.1"/>
    <property type="molecule type" value="Genomic_DNA"/>
</dbReference>
<name>A0A1I2RIH9_9GAMM</name>
<evidence type="ECO:0000313" key="1">
    <source>
        <dbReference type="EMBL" id="SFG40465.1"/>
    </source>
</evidence>
<accession>A0A1I2RIH9</accession>
<dbReference type="OrthoDB" id="6121279at2"/>
<protein>
    <submittedName>
        <fullName evidence="1">Uncharacterized protein</fullName>
    </submittedName>
</protein>
<dbReference type="RefSeq" id="WP_090727842.1">
    <property type="nucleotide sequence ID" value="NZ_FOOU01000006.1"/>
</dbReference>
<dbReference type="AlphaFoldDB" id="A0A1I2RIH9"/>
<gene>
    <name evidence="1" type="ORF">SAMN05216175_106136</name>
</gene>
<dbReference type="STRING" id="1045558.SAMN05216175_106136"/>
<dbReference type="NCBIfam" id="NF046098">
    <property type="entry name" value="RSP_7527_fam"/>
    <property type="match status" value="1"/>
</dbReference>
<dbReference type="Proteomes" id="UP000198623">
    <property type="component" value="Unassembled WGS sequence"/>
</dbReference>
<organism evidence="1 2">
    <name type="scientific">Neptunomonas qingdaonensis</name>
    <dbReference type="NCBI Taxonomy" id="1045558"/>
    <lineage>
        <taxon>Bacteria</taxon>
        <taxon>Pseudomonadati</taxon>
        <taxon>Pseudomonadota</taxon>
        <taxon>Gammaproteobacteria</taxon>
        <taxon>Oceanospirillales</taxon>
        <taxon>Oceanospirillaceae</taxon>
        <taxon>Neptunomonas</taxon>
    </lineage>
</organism>
<keyword evidence="2" id="KW-1185">Reference proteome</keyword>
<sequence>MKNDIELHLDTDGNINTAYYIRQARQLRSDYMATLFTGMKNKFKALFQIQLPGINADRPAQH</sequence>
<dbReference type="InterPro" id="IPR058227">
    <property type="entry name" value="RSP_7527-like"/>
</dbReference>
<proteinExistence type="predicted"/>